<proteinExistence type="predicted"/>
<evidence type="ECO:0008006" key="4">
    <source>
        <dbReference type="Google" id="ProtNLM"/>
    </source>
</evidence>
<evidence type="ECO:0000256" key="1">
    <source>
        <dbReference type="SAM" id="MobiDB-lite"/>
    </source>
</evidence>
<dbReference type="EMBL" id="BQKY01000011">
    <property type="protein sequence ID" value="GJN92369.1"/>
    <property type="molecule type" value="Genomic_DNA"/>
</dbReference>
<sequence length="434" mass="47853">MPVPPLPLELVRLVFDHLAHMIDSQRERIEMGARLSLVCRAWLGMAQHLAWSMLVVKQGQDEALLQHVLANKGVLALVHHLVISLSKPDAAEQEDHGVLGNLLSHLFFSERFEPNVVELLENCGTNLRTLQIDPDLPSFDVLDVIGEMPYAATLSSLDCVVVYDEPLDTRRLAEQLARHQKLRRLRFGAVFFDASPSDLILSPIDLEQRVPVEHLSLQVYVLGDASLRRGLFDSFQDVLAVDTVRKVDLGGSHAGVFFDLLASFPQLQELKLSMAADDLQGCFAHLVDILPELNALRILRAVPRLEDAADLVAPDVVSPVALRSFLRAFPVSVQTVTVSGLYFEQLNGVPMLRFRPDDLILWARLGVHATLWIKLSTLIIRAAFGPAPLPGMRSGTTWCIVASHDPALHCDADASPPASDQDEDNGGDDPVENS</sequence>
<evidence type="ECO:0000313" key="2">
    <source>
        <dbReference type="EMBL" id="GJN92369.1"/>
    </source>
</evidence>
<name>A0AAV5GR23_9BASI</name>
<organism evidence="2 3">
    <name type="scientific">Rhodotorula paludigena</name>
    <dbReference type="NCBI Taxonomy" id="86838"/>
    <lineage>
        <taxon>Eukaryota</taxon>
        <taxon>Fungi</taxon>
        <taxon>Dikarya</taxon>
        <taxon>Basidiomycota</taxon>
        <taxon>Pucciniomycotina</taxon>
        <taxon>Microbotryomycetes</taxon>
        <taxon>Sporidiobolales</taxon>
        <taxon>Sporidiobolaceae</taxon>
        <taxon>Rhodotorula</taxon>
    </lineage>
</organism>
<protein>
    <recommendedName>
        <fullName evidence="4">F-box domain-containing protein</fullName>
    </recommendedName>
</protein>
<feature type="region of interest" description="Disordered" evidence="1">
    <location>
        <begin position="411"/>
        <end position="434"/>
    </location>
</feature>
<feature type="compositionally biased region" description="Acidic residues" evidence="1">
    <location>
        <begin position="420"/>
        <end position="434"/>
    </location>
</feature>
<evidence type="ECO:0000313" key="3">
    <source>
        <dbReference type="Proteomes" id="UP001342314"/>
    </source>
</evidence>
<gene>
    <name evidence="2" type="ORF">Rhopal_005399-T1</name>
</gene>
<dbReference type="AlphaFoldDB" id="A0AAV5GR23"/>
<comment type="caution">
    <text evidence="2">The sequence shown here is derived from an EMBL/GenBank/DDBJ whole genome shotgun (WGS) entry which is preliminary data.</text>
</comment>
<keyword evidence="3" id="KW-1185">Reference proteome</keyword>
<accession>A0AAV5GR23</accession>
<dbReference type="Proteomes" id="UP001342314">
    <property type="component" value="Unassembled WGS sequence"/>
</dbReference>
<reference evidence="2 3" key="1">
    <citation type="submission" date="2021-12" db="EMBL/GenBank/DDBJ databases">
        <title>High titer production of polyol ester of fatty acids by Rhodotorula paludigena BS15 towards product separation-free biomass refinery.</title>
        <authorList>
            <person name="Mano J."/>
            <person name="Ono H."/>
            <person name="Tanaka T."/>
            <person name="Naito K."/>
            <person name="Sushida H."/>
            <person name="Ike M."/>
            <person name="Tokuyasu K."/>
            <person name="Kitaoka M."/>
        </authorList>
    </citation>
    <scope>NUCLEOTIDE SEQUENCE [LARGE SCALE GENOMIC DNA]</scope>
    <source>
        <strain evidence="2 3">BS15</strain>
    </source>
</reference>